<comment type="caution">
    <text evidence="3">The sequence shown here is derived from an EMBL/GenBank/DDBJ whole genome shotgun (WGS) entry which is preliminary data.</text>
</comment>
<dbReference type="InterPro" id="IPR001173">
    <property type="entry name" value="Glyco_trans_2-like"/>
</dbReference>
<feature type="domain" description="Glycosyltransferase 2-like" evidence="2">
    <location>
        <begin position="12"/>
        <end position="127"/>
    </location>
</feature>
<dbReference type="PANTHER" id="PTHR22916">
    <property type="entry name" value="GLYCOSYLTRANSFERASE"/>
    <property type="match status" value="1"/>
</dbReference>
<gene>
    <name evidence="3" type="ORF">EWV40_05140</name>
</gene>
<dbReference type="Gene3D" id="3.90.550.10">
    <property type="entry name" value="Spore Coat Polysaccharide Biosynthesis Protein SpsA, Chain A"/>
    <property type="match status" value="1"/>
</dbReference>
<dbReference type="Proteomes" id="UP000320730">
    <property type="component" value="Unassembled WGS sequence"/>
</dbReference>
<proteinExistence type="predicted"/>
<name>A0A552LY87_9CHRO</name>
<evidence type="ECO:0000259" key="2">
    <source>
        <dbReference type="Pfam" id="PF00535"/>
    </source>
</evidence>
<organism evidence="3 4">
    <name type="scientific">Microcystis flos-aquae Mf_WU_F_19750830_S460</name>
    <dbReference type="NCBI Taxonomy" id="2486237"/>
    <lineage>
        <taxon>Bacteria</taxon>
        <taxon>Bacillati</taxon>
        <taxon>Cyanobacteriota</taxon>
        <taxon>Cyanophyceae</taxon>
        <taxon>Oscillatoriophycideae</taxon>
        <taxon>Chroococcales</taxon>
        <taxon>Microcystaceae</taxon>
        <taxon>Microcystis</taxon>
    </lineage>
</organism>
<dbReference type="AlphaFoldDB" id="A0A552LY87"/>
<accession>A0A552LY87</accession>
<dbReference type="GO" id="GO:0016740">
    <property type="term" value="F:transferase activity"/>
    <property type="evidence" value="ECO:0007669"/>
    <property type="project" value="UniProtKB-KW"/>
</dbReference>
<evidence type="ECO:0000313" key="4">
    <source>
        <dbReference type="Proteomes" id="UP000320730"/>
    </source>
</evidence>
<keyword evidence="1" id="KW-0175">Coiled coil</keyword>
<keyword evidence="3" id="KW-0808">Transferase</keyword>
<reference evidence="3 4" key="1">
    <citation type="submission" date="2019-01" db="EMBL/GenBank/DDBJ databases">
        <title>Coherence of Microcystis species and biogeography revealed through population genomics.</title>
        <authorList>
            <person name="Perez-Carrascal O.M."/>
            <person name="Terrat Y."/>
            <person name="Giani A."/>
            <person name="Fortin N."/>
            <person name="Tromas N."/>
            <person name="Shapiro B.J."/>
        </authorList>
    </citation>
    <scope>NUCLEOTIDE SEQUENCE [LARGE SCALE GENOMIC DNA]</scope>
    <source>
        <strain evidence="3">Mf_WU_F_19750830_S460</strain>
    </source>
</reference>
<dbReference type="EMBL" id="SFAN01000040">
    <property type="protein sequence ID" value="TRV25169.1"/>
    <property type="molecule type" value="Genomic_DNA"/>
</dbReference>
<evidence type="ECO:0000256" key="1">
    <source>
        <dbReference type="SAM" id="Coils"/>
    </source>
</evidence>
<sequence length="362" mass="42098">MTFITDQQPLVSVLIPTYQGEEFLEEALDSVLSQTYHNLEIIISDDGSVDRTLEIAKNFQLHSSIKFKILTHQRLGMIPNWNFCLSMAQGKYIKFLFQDDVLTASCIKDMVQLAESDEDIGLVFSARGVLIARGVETNETCLNIIKDIENLHLAWSKLESIQLGINLLKDPKFLDGCINKIGEPSTVLIRRNVFDILGDFDPNLCQLVDVDMWCRIMLQYKVGFINKTLSYFRIHFSQQTVQNHEEGKITNDYQFFLQKMMANPCYNNIPSELKRRIYLKVEGERDDFQRQLVNAIKRIQYLEERELELEAQRKNLNSLVEEFSGKLQKAEALIIGMESSKFWKLRMMWKNLRHRLGLPDND</sequence>
<feature type="coiled-coil region" evidence="1">
    <location>
        <begin position="285"/>
        <end position="333"/>
    </location>
</feature>
<dbReference type="Pfam" id="PF00535">
    <property type="entry name" value="Glycos_transf_2"/>
    <property type="match status" value="1"/>
</dbReference>
<evidence type="ECO:0000313" key="3">
    <source>
        <dbReference type="EMBL" id="TRV25169.1"/>
    </source>
</evidence>
<protein>
    <submittedName>
        <fullName evidence="3">Glycosyltransferase</fullName>
    </submittedName>
</protein>
<dbReference type="SUPFAM" id="SSF53448">
    <property type="entry name" value="Nucleotide-diphospho-sugar transferases"/>
    <property type="match status" value="1"/>
</dbReference>
<dbReference type="InterPro" id="IPR029044">
    <property type="entry name" value="Nucleotide-diphossugar_trans"/>
</dbReference>